<accession>A0A0G4G295</accession>
<feature type="region of interest" description="Disordered" evidence="2">
    <location>
        <begin position="885"/>
        <end position="1031"/>
    </location>
</feature>
<feature type="compositionally biased region" description="Basic and acidic residues" evidence="2">
    <location>
        <begin position="1119"/>
        <end position="1139"/>
    </location>
</feature>
<keyword evidence="1" id="KW-0175">Coiled coil</keyword>
<dbReference type="EMBL" id="CDMZ01000827">
    <property type="protein sequence ID" value="CEM22224.1"/>
    <property type="molecule type" value="Genomic_DNA"/>
</dbReference>
<feature type="compositionally biased region" description="Polar residues" evidence="2">
    <location>
        <begin position="816"/>
        <end position="826"/>
    </location>
</feature>
<feature type="compositionally biased region" description="Low complexity" evidence="2">
    <location>
        <begin position="2167"/>
        <end position="2195"/>
    </location>
</feature>
<organism evidence="3">
    <name type="scientific">Chromera velia CCMP2878</name>
    <dbReference type="NCBI Taxonomy" id="1169474"/>
    <lineage>
        <taxon>Eukaryota</taxon>
        <taxon>Sar</taxon>
        <taxon>Alveolata</taxon>
        <taxon>Colpodellida</taxon>
        <taxon>Chromeraceae</taxon>
        <taxon>Chromera</taxon>
    </lineage>
</organism>
<feature type="compositionally biased region" description="Low complexity" evidence="2">
    <location>
        <begin position="2025"/>
        <end position="2039"/>
    </location>
</feature>
<feature type="compositionally biased region" description="Basic and acidic residues" evidence="2">
    <location>
        <begin position="961"/>
        <end position="990"/>
    </location>
</feature>
<feature type="coiled-coil region" evidence="1">
    <location>
        <begin position="595"/>
        <end position="622"/>
    </location>
</feature>
<feature type="region of interest" description="Disordered" evidence="2">
    <location>
        <begin position="2165"/>
        <end position="2220"/>
    </location>
</feature>
<feature type="compositionally biased region" description="Basic and acidic residues" evidence="2">
    <location>
        <begin position="1680"/>
        <end position="1694"/>
    </location>
</feature>
<feature type="compositionally biased region" description="Low complexity" evidence="2">
    <location>
        <begin position="1019"/>
        <end position="1031"/>
    </location>
</feature>
<feature type="compositionally biased region" description="Low complexity" evidence="2">
    <location>
        <begin position="942"/>
        <end position="960"/>
    </location>
</feature>
<feature type="region of interest" description="Disordered" evidence="2">
    <location>
        <begin position="1090"/>
        <end position="1475"/>
    </location>
</feature>
<sequence>MTAGEVPLVSKGDGFSEESQEDDTDLPLSAEDAFYLYFGLLLAHVEPTPQEISELASHRRSYGLAWLVLTLIKKKKVDLPFNTFELSTRGVSRACGVHPRKQAFLLTCLPEITKQLCITAESPVLLAPLPPTSLVFIQHMLVKDLFCSPSSDGMTNWARWMMSDIKMEGLQRLQLNMGELRGREGEGFRALGGVLKISVVPRLKELELCGRACGEEGTRAVLCALKSEDRPPLEEVRMEVVGIGEAEADAICAGEFPFFRSLEVVNDAVRVFAQAVVQADKAVGLSLPSFELSIHYDHDSDLSFHGEGSTLPNLTRSLLAGKLGCLRRVEYAVPHLSGVTRTELFEFFEAFRSVRLPILHTFDLSPNSDNRPEGFLAGLEKGNFPNLHVMRLREMQVGRREMEVLGKAASAKRLLELEELDLLETNAHEGGEFLAQALGAGQLPKLKKLCLPLRNECISALTRAFGLNDLPALERLQVRSRFREGGLRALAEGLRPSTLPSLERLDFFSIGVGSAITHYQEQLRRTLGHLYQLEGHAVTPESLAALLNAHHSIVQLVSDILEELLPACAASVEETLKNQQVVLDRELQAAKQFCTEKLDNEAKQLRAVLDQLQTEAEASIRAHLEKFSEDVKNDSALNISAEQLSALGPHLARAAEQAAVGRHLSSKLLRSLAAANDALEAEGLLAIASSAAAAQSLASTRAGGVSEGLVCALDTLKTLTQQGQKLAAQGQGMAGSFEASRTQIAHMFTLMESTLEAQIEAVREEMSQVPPPSTRFQSVFFGETSTAVAGGEMAQSASREGGEGNKRLPRVVISGLTDSGKQQTTEAHYEPDSIGGAGESVSGTSSLKLSPSTAQQTPLMKELLDGSPEVDSGVEITQQDFASNANHAGGSAHVFQPSGSSSLFPLDIESGEGSGSASGELTDLTQPGSPSSRKTKEKGRPRTPGASASAPASPAGARAIPRGESEKDKDGHEKEKEKEKKGKSLKKKESGNTPKESPKSPNLKPRDAPSGDRGHPHASTSLRSESSGSLSQIKGAMEVLTLRGEVDVRCVSENQFLLTTKNKSSKEVDAQSGGDSAHFTTALREIAQKAPPSEFVPPVGNSVNTTPYLLSNSSSINDGTRELPKPAPLEERERQESKRRSLTQEQTQQPQQQQALQVKGRGSGSGTASPAASAAAKLTTQSPMHGTVSPSPQTPKRPTGLPTPTNSKMFPTVDSVRGQRAKVTPAHLTRTKTSAGVVVRSVTAAPGAAAPKGKAKAKSVSTKPKPIMPEGDPTGAERRPSVLRHPSLGHQGSLEESPSPFFADAHDGGNLQSVPLPPTQEEGPGDQSPSNNEGPPAESPSASPSQMVRVRVPTLGPFSDPSQHTLTSQGLTTMTVPLARRPSSEASPVVMQATVASEPTPPLGSTKVSGRLAGRKSPSKSPRKGASGGASKGTTKGRGKSASPGSAKGRKVSKSPRKKGAVKGKKGGADAGGAFKFVQRGAVPPEKIFVKMVNSRFSVSDRTCSSEEGMTFYGELPSTAVRYAPHETTESLSASSPDSGGRLNPNPVPLSARSLKKSSQQHLMTPSLAGSRAPTPGAGGGRGRQSSKSSPPRTTAFFGFGGPNVLNQSDRTGGAFDGTASNVGVVPLPPRASTSGSRRYSARNSVQSSGHRRKASSRASALRQWTDQGDSPPPVPIGFRDGHSDKDPSEDHLYRRPVPLTAGRQASFLSRSYTDREKKATALESSRSVPSPMRDASWPLVFASPSDIPGQPTPSIPRAAIDASIAALLSPRTMSGGERTPPRRPLADKEGTSLVPPGGAYPHSLSNSAVSLHSAQTGGGGIKTRGTGERERDGERTPPLMPEEQDEQGTSGRSAASIKRLLSGILPHTPMSEEGKDQLMAALQPPPGVSEDDMLQALFVALRSLPRSLDQRAVTAAAASFDETQQQLQRLRAQGRQDPSSPFAEMFTSGQGSITRPGLPGGPALPGDPQNFSPPPRRPTQHGETSIHGGASSAAPHRAESLRPPSAVGGHERVVPPLHGLHGCGASESAGPSGSGAASRAERRSHSRTPTQDSTLGRTQTGWLSQSDVHRKKRPGVRVSGKEKDKDKEKESRDRGGARERAAAVPAEQPPPYYDTPESAYPDRDPYGQTTSAQPGKIQTIIWKPSGQSNSRIFDNMPFPANLLKHSSSGSSPMSLAASPSAGAVGAGAGTQAVAERLHSGKPLGSAPTSTEMEGAPPVQ</sequence>
<feature type="compositionally biased region" description="Low complexity" evidence="2">
    <location>
        <begin position="1925"/>
        <end position="1937"/>
    </location>
</feature>
<feature type="region of interest" description="Disordered" evidence="2">
    <location>
        <begin position="1"/>
        <end position="25"/>
    </location>
</feature>
<protein>
    <submittedName>
        <fullName evidence="3">Uncharacterized protein</fullName>
    </submittedName>
</protein>
<feature type="region of interest" description="Disordered" evidence="2">
    <location>
        <begin position="1922"/>
        <end position="2140"/>
    </location>
</feature>
<feature type="region of interest" description="Disordered" evidence="2">
    <location>
        <begin position="816"/>
        <end position="856"/>
    </location>
</feature>
<feature type="compositionally biased region" description="Low complexity" evidence="2">
    <location>
        <begin position="1335"/>
        <end position="1345"/>
    </location>
</feature>
<dbReference type="InterPro" id="IPR032675">
    <property type="entry name" value="LRR_dom_sf"/>
</dbReference>
<name>A0A0G4G295_9ALVE</name>
<feature type="compositionally biased region" description="Low complexity" evidence="2">
    <location>
        <begin position="1144"/>
        <end position="1157"/>
    </location>
</feature>
<feature type="compositionally biased region" description="Basic residues" evidence="2">
    <location>
        <begin position="1413"/>
        <end position="1423"/>
    </location>
</feature>
<feature type="compositionally biased region" description="Polar residues" evidence="2">
    <location>
        <begin position="1101"/>
        <end position="1118"/>
    </location>
</feature>
<feature type="compositionally biased region" description="Acidic residues" evidence="2">
    <location>
        <begin position="15"/>
        <end position="25"/>
    </location>
</feature>
<dbReference type="Gene3D" id="3.80.10.10">
    <property type="entry name" value="Ribonuclease Inhibitor"/>
    <property type="match status" value="1"/>
</dbReference>
<reference evidence="3" key="1">
    <citation type="submission" date="2014-11" db="EMBL/GenBank/DDBJ databases">
        <authorList>
            <person name="Otto D Thomas"/>
            <person name="Naeem Raeece"/>
        </authorList>
    </citation>
    <scope>NUCLEOTIDE SEQUENCE</scope>
</reference>
<feature type="compositionally biased region" description="Polar residues" evidence="2">
    <location>
        <begin position="1804"/>
        <end position="1816"/>
    </location>
</feature>
<feature type="compositionally biased region" description="Low complexity" evidence="2">
    <location>
        <begin position="1756"/>
        <end position="1771"/>
    </location>
</feature>
<feature type="region of interest" description="Disordered" evidence="2">
    <location>
        <begin position="1523"/>
        <end position="1859"/>
    </location>
</feature>
<feature type="compositionally biased region" description="Low complexity" evidence="2">
    <location>
        <begin position="1584"/>
        <end position="1593"/>
    </location>
</feature>
<evidence type="ECO:0000313" key="3">
    <source>
        <dbReference type="EMBL" id="CEM22224.1"/>
    </source>
</evidence>
<feature type="compositionally biased region" description="Polar residues" evidence="2">
    <location>
        <begin position="2049"/>
        <end position="2067"/>
    </location>
</feature>
<feature type="compositionally biased region" description="Basic and acidic residues" evidence="2">
    <location>
        <begin position="2080"/>
        <end position="2102"/>
    </location>
</feature>
<feature type="compositionally biased region" description="Polar residues" evidence="2">
    <location>
        <begin position="1360"/>
        <end position="1375"/>
    </location>
</feature>
<gene>
    <name evidence="3" type="ORF">Cvel_4095</name>
</gene>
<feature type="compositionally biased region" description="Polar residues" evidence="2">
    <location>
        <begin position="923"/>
        <end position="932"/>
    </location>
</feature>
<dbReference type="VEuPathDB" id="CryptoDB:Cvel_4095"/>
<feature type="compositionally biased region" description="Low complexity" evidence="2">
    <location>
        <begin position="1166"/>
        <end position="1176"/>
    </location>
</feature>
<evidence type="ECO:0000256" key="2">
    <source>
        <dbReference type="SAM" id="MobiDB-lite"/>
    </source>
</evidence>
<feature type="compositionally biased region" description="Polar residues" evidence="2">
    <location>
        <begin position="1178"/>
        <end position="1209"/>
    </location>
</feature>
<feature type="compositionally biased region" description="Basic and acidic residues" evidence="2">
    <location>
        <begin position="1004"/>
        <end position="1015"/>
    </location>
</feature>
<evidence type="ECO:0000256" key="1">
    <source>
        <dbReference type="SAM" id="Coils"/>
    </source>
</evidence>
<feature type="compositionally biased region" description="Basic and acidic residues" evidence="2">
    <location>
        <begin position="1826"/>
        <end position="1836"/>
    </location>
</feature>
<dbReference type="SUPFAM" id="SSF52047">
    <property type="entry name" value="RNI-like"/>
    <property type="match status" value="1"/>
</dbReference>
<feature type="compositionally biased region" description="Polar residues" evidence="2">
    <location>
        <begin position="841"/>
        <end position="856"/>
    </location>
</feature>
<feature type="compositionally biased region" description="Basic residues" evidence="2">
    <location>
        <begin position="1448"/>
        <end position="1466"/>
    </location>
</feature>
<proteinExistence type="predicted"/>
<feature type="compositionally biased region" description="Polar residues" evidence="2">
    <location>
        <begin position="1632"/>
        <end position="1647"/>
    </location>
</feature>